<dbReference type="PIRSF" id="PIRSF017082">
    <property type="entry name" value="YflP"/>
    <property type="match status" value="1"/>
</dbReference>
<dbReference type="Pfam" id="PF03401">
    <property type="entry name" value="TctC"/>
    <property type="match status" value="1"/>
</dbReference>
<reference evidence="3 4" key="1">
    <citation type="submission" date="2019-06" db="EMBL/GenBank/DDBJ databases">
        <title>A novel bacterium of genus Amaricoccus, isolated from marine sediment.</title>
        <authorList>
            <person name="Huang H."/>
            <person name="Mo K."/>
            <person name="Hu Y."/>
        </authorList>
    </citation>
    <scope>NUCLEOTIDE SEQUENCE [LARGE SCALE GENOMIC DNA]</scope>
    <source>
        <strain evidence="3 4">HB172011</strain>
    </source>
</reference>
<dbReference type="PANTHER" id="PTHR42928">
    <property type="entry name" value="TRICARBOXYLATE-BINDING PROTEIN"/>
    <property type="match status" value="1"/>
</dbReference>
<feature type="chain" id="PRO_5021376577" evidence="2">
    <location>
        <begin position="25"/>
        <end position="325"/>
    </location>
</feature>
<evidence type="ECO:0000256" key="1">
    <source>
        <dbReference type="ARBA" id="ARBA00006987"/>
    </source>
</evidence>
<gene>
    <name evidence="3" type="ORF">FJM51_18850</name>
</gene>
<evidence type="ECO:0000313" key="3">
    <source>
        <dbReference type="EMBL" id="TPE48078.1"/>
    </source>
</evidence>
<evidence type="ECO:0000256" key="2">
    <source>
        <dbReference type="SAM" id="SignalP"/>
    </source>
</evidence>
<comment type="similarity">
    <text evidence="1">Belongs to the UPF0065 (bug) family.</text>
</comment>
<keyword evidence="2" id="KW-0732">Signal</keyword>
<dbReference type="InterPro" id="IPR005064">
    <property type="entry name" value="BUG"/>
</dbReference>
<proteinExistence type="inferred from homology"/>
<dbReference type="Gene3D" id="3.40.190.10">
    <property type="entry name" value="Periplasmic binding protein-like II"/>
    <property type="match status" value="1"/>
</dbReference>
<dbReference type="RefSeq" id="WP_140455684.1">
    <property type="nucleotide sequence ID" value="NZ_VFRP01000025.1"/>
</dbReference>
<name>A0A501WF85_9RHOB</name>
<keyword evidence="4" id="KW-1185">Reference proteome</keyword>
<dbReference type="PANTHER" id="PTHR42928:SF5">
    <property type="entry name" value="BLR1237 PROTEIN"/>
    <property type="match status" value="1"/>
</dbReference>
<dbReference type="InterPro" id="IPR042100">
    <property type="entry name" value="Bug_dom1"/>
</dbReference>
<accession>A0A501WF85</accession>
<dbReference type="Proteomes" id="UP000319255">
    <property type="component" value="Unassembled WGS sequence"/>
</dbReference>
<dbReference type="OrthoDB" id="7248487at2"/>
<protein>
    <submittedName>
        <fullName evidence="3">Tripartite tricarboxylate transporter substrate binding protein</fullName>
    </submittedName>
</protein>
<feature type="signal peptide" evidence="2">
    <location>
        <begin position="1"/>
        <end position="24"/>
    </location>
</feature>
<dbReference type="AlphaFoldDB" id="A0A501WF85"/>
<dbReference type="Gene3D" id="3.40.190.150">
    <property type="entry name" value="Bordetella uptake gene, domain 1"/>
    <property type="match status" value="1"/>
</dbReference>
<sequence>MNRLTLKLACLAAALIAASGTARAAEDWPEGAVTFITSGLPGSAPDLMARVFADRLGRRWNQSVVVENVPGAEGTLAVKAFMGADPGTALMLAPSGPSMVAPALRAELPYDPDVDLMPIAALTVDHVAFAVTPGLGAASLDELIAVARSRPGALNWSSAPGAPNLVFRELLRSSGIEMTHVPYKGVGPEMIADLASGVIQIALVPLAPARGLASEDKIRLIAVTNDARAPSFPDVPTVAEAGYPDLAMEGVLGAFGWRGITSERREQLARDFRAAADDPALRQRLEASGQTVRVTGPEGYATYLSNERRRWATAARTLGIAPATN</sequence>
<comment type="caution">
    <text evidence="3">The sequence shown here is derived from an EMBL/GenBank/DDBJ whole genome shotgun (WGS) entry which is preliminary data.</text>
</comment>
<organism evidence="3 4">
    <name type="scientific">Amaricoccus solimangrovi</name>
    <dbReference type="NCBI Taxonomy" id="2589815"/>
    <lineage>
        <taxon>Bacteria</taxon>
        <taxon>Pseudomonadati</taxon>
        <taxon>Pseudomonadota</taxon>
        <taxon>Alphaproteobacteria</taxon>
        <taxon>Rhodobacterales</taxon>
        <taxon>Paracoccaceae</taxon>
        <taxon>Amaricoccus</taxon>
    </lineage>
</organism>
<dbReference type="CDD" id="cd07012">
    <property type="entry name" value="PBP2_Bug_TTT"/>
    <property type="match status" value="1"/>
</dbReference>
<evidence type="ECO:0000313" key="4">
    <source>
        <dbReference type="Proteomes" id="UP000319255"/>
    </source>
</evidence>
<dbReference type="EMBL" id="VFRP01000025">
    <property type="protein sequence ID" value="TPE48078.1"/>
    <property type="molecule type" value="Genomic_DNA"/>
</dbReference>